<protein>
    <submittedName>
        <fullName evidence="2">Heliorhodopsin HeR</fullName>
    </submittedName>
</protein>
<keyword evidence="3" id="KW-1185">Reference proteome</keyword>
<evidence type="ECO:0000256" key="1">
    <source>
        <dbReference type="SAM" id="Phobius"/>
    </source>
</evidence>
<dbReference type="AlphaFoldDB" id="A0A930VPW1"/>
<dbReference type="Proteomes" id="UP000660668">
    <property type="component" value="Unassembled WGS sequence"/>
</dbReference>
<reference evidence="2" key="1">
    <citation type="submission" date="2020-11" db="EMBL/GenBank/DDBJ databases">
        <title>Nocardioides cynanchi sp. nov., isolated from soil of rhizosphere of Cynanchum wilfordii.</title>
        <authorList>
            <person name="Lee J.-S."/>
            <person name="Suh M.K."/>
            <person name="Kim J.-S."/>
        </authorList>
    </citation>
    <scope>NUCLEOTIDE SEQUENCE</scope>
    <source>
        <strain evidence="2">KCTC 19276</strain>
    </source>
</reference>
<feature type="transmembrane region" description="Helical" evidence="1">
    <location>
        <begin position="106"/>
        <end position="123"/>
    </location>
</feature>
<dbReference type="EMBL" id="JADKPO010000014">
    <property type="protein sequence ID" value="MBF4768517.1"/>
    <property type="molecule type" value="Genomic_DNA"/>
</dbReference>
<keyword evidence="1" id="KW-0472">Membrane</keyword>
<name>A0A930VPW1_9ACTN</name>
<feature type="transmembrane region" description="Helical" evidence="1">
    <location>
        <begin position="233"/>
        <end position="255"/>
    </location>
</feature>
<dbReference type="Gene3D" id="1.20.1070.10">
    <property type="entry name" value="Rhodopsin 7-helix transmembrane proteins"/>
    <property type="match status" value="1"/>
</dbReference>
<feature type="transmembrane region" description="Helical" evidence="1">
    <location>
        <begin position="160"/>
        <end position="182"/>
    </location>
</feature>
<feature type="transmembrane region" description="Helical" evidence="1">
    <location>
        <begin position="129"/>
        <end position="148"/>
    </location>
</feature>
<keyword evidence="1" id="KW-0812">Transmembrane</keyword>
<comment type="caution">
    <text evidence="2">The sequence shown here is derived from an EMBL/GenBank/DDBJ whole genome shotgun (WGS) entry which is preliminary data.</text>
</comment>
<gene>
    <name evidence="2" type="primary">heR</name>
    <name evidence="2" type="ORF">ISU10_12150</name>
</gene>
<dbReference type="NCBIfam" id="NF038020">
    <property type="entry name" value="HeR"/>
    <property type="match status" value="1"/>
</dbReference>
<organism evidence="2 3">
    <name type="scientific">Nocardioides agariphilus</name>
    <dbReference type="NCBI Taxonomy" id="433664"/>
    <lineage>
        <taxon>Bacteria</taxon>
        <taxon>Bacillati</taxon>
        <taxon>Actinomycetota</taxon>
        <taxon>Actinomycetes</taxon>
        <taxon>Propionibacteriales</taxon>
        <taxon>Nocardioidaceae</taxon>
        <taxon>Nocardioides</taxon>
    </lineage>
</organism>
<evidence type="ECO:0000313" key="3">
    <source>
        <dbReference type="Proteomes" id="UP000660668"/>
    </source>
</evidence>
<sequence length="256" mass="27615">MSSEASVETRATRLRRDNALAGAVHLAQAIAVLVLATSFALPVTATYLTGPPGTVPADPAKLFEIPTGAAVAGFLLLSALAHAVVCTLWWRRYLADLSRSRNPARWVEYSLSASLMIVLIAQLTGISDVAALVALFGVNASMILFGWLQENYEQPGSGGWLPFVFGCLAGIVPWLAIGIYLFSPGSTSDAEAPGFVYGIFVSLFVFFNVFALNQWLQYRARGRWADYLFGERVYIVLSLVAKSALAWQVFAGTLAT</sequence>
<proteinExistence type="predicted"/>
<dbReference type="RefSeq" id="WP_194696658.1">
    <property type="nucleotide sequence ID" value="NZ_JADKPO010000014.1"/>
</dbReference>
<evidence type="ECO:0000313" key="2">
    <source>
        <dbReference type="EMBL" id="MBF4768517.1"/>
    </source>
</evidence>
<dbReference type="Pfam" id="PF18761">
    <property type="entry name" value="Heliorhodopsin"/>
    <property type="match status" value="1"/>
</dbReference>
<feature type="transmembrane region" description="Helical" evidence="1">
    <location>
        <begin position="68"/>
        <end position="90"/>
    </location>
</feature>
<feature type="transmembrane region" description="Helical" evidence="1">
    <location>
        <begin position="194"/>
        <end position="212"/>
    </location>
</feature>
<accession>A0A930VPW1</accession>
<keyword evidence="1" id="KW-1133">Transmembrane helix</keyword>
<feature type="transmembrane region" description="Helical" evidence="1">
    <location>
        <begin position="20"/>
        <end position="48"/>
    </location>
</feature>
<dbReference type="InterPro" id="IPR041113">
    <property type="entry name" value="Heliorhodopsin"/>
</dbReference>